<sequence>MTTPEARGGRSFAADPVVEAPGPLPPAWAAQLVSCDIDESVGLPNTAVLTFRDYDHKFLSDTGITIGTRLRVSVVTVQGHAQVRLFTGEVTALELDVDTTGSFTVVRASATTHRLMRGRKVKAFRNMTTADIVSEVAAGAGLGCGRIDAFATVHQQLSQANVSDWEFLQYLAQESGAQVRVDDEGLLEFVKPEPAFSAPPPSTPAPQSPMVLEYGRNLLELRSVLTAAAGAGTVEVRGWNVTTKSALVATEPSVASQTVQPGMSPSVVSSAFAGPTRMTVADTPYRTQAETTAAAESLAATVGAGFSELEAVVEGNPMLKAGTPVALGNVGAAFSGRYTATSARHVLEPYRGYRTTVVVSTAPDRSLAGLVTGGNAPPRGPRMQGLAIAVVTDVREPGDAQRGWVRLKFPWLDDNYVSDWVRTVQWGGHGGGGVLSPEVNDEVLVGFEQGSLDSPYVLGGLYNGVDKPSPHDVPLVDPAGGRVNRRSLVSRSGNRMELLDVPGGPSGVRLASGDKKLEVRLDEQRGEIVLTVFGAAGAAAASSVRLSSSGITLDAGTGAVNLRGGSVTVNGETSVTVDGGVLAVLKADLVRIN</sequence>
<dbReference type="Proteomes" id="UP001220022">
    <property type="component" value="Unassembled WGS sequence"/>
</dbReference>
<comment type="caution">
    <text evidence="2">The sequence shown here is derived from an EMBL/GenBank/DDBJ whole genome shotgun (WGS) entry which is preliminary data.</text>
</comment>
<organism evidence="2 3">
    <name type="scientific">Streptantibioticus ferralitis</name>
    <dbReference type="NCBI Taxonomy" id="236510"/>
    <lineage>
        <taxon>Bacteria</taxon>
        <taxon>Bacillati</taxon>
        <taxon>Actinomycetota</taxon>
        <taxon>Actinomycetes</taxon>
        <taxon>Kitasatosporales</taxon>
        <taxon>Streptomycetaceae</taxon>
        <taxon>Streptantibioticus</taxon>
    </lineage>
</organism>
<dbReference type="SUPFAM" id="SSF69255">
    <property type="entry name" value="gp5 N-terminal domain-like"/>
    <property type="match status" value="1"/>
</dbReference>
<proteinExistence type="predicted"/>
<gene>
    <name evidence="2" type="ORF">P2L57_18235</name>
</gene>
<evidence type="ECO:0000313" key="2">
    <source>
        <dbReference type="EMBL" id="MDF2257584.1"/>
    </source>
</evidence>
<dbReference type="NCBIfam" id="NF033848">
    <property type="entry name" value="VgrG_rel"/>
    <property type="match status" value="1"/>
</dbReference>
<accession>A0ABT5Z166</accession>
<name>A0ABT5Z166_9ACTN</name>
<dbReference type="SUPFAM" id="SSF69279">
    <property type="entry name" value="Phage tail proteins"/>
    <property type="match status" value="1"/>
</dbReference>
<dbReference type="EMBL" id="JARHTQ010000010">
    <property type="protein sequence ID" value="MDF2257584.1"/>
    <property type="molecule type" value="Genomic_DNA"/>
</dbReference>
<dbReference type="InterPro" id="IPR006531">
    <property type="entry name" value="Gp5/Vgr_OB"/>
</dbReference>
<dbReference type="Gene3D" id="2.40.50.230">
    <property type="entry name" value="Gp5 N-terminal domain"/>
    <property type="match status" value="1"/>
</dbReference>
<dbReference type="Pfam" id="PF05954">
    <property type="entry name" value="Phage_GPD"/>
    <property type="match status" value="1"/>
</dbReference>
<protein>
    <submittedName>
        <fullName evidence="2">VgrG-related protein</fullName>
    </submittedName>
</protein>
<dbReference type="Gene3D" id="2.30.110.50">
    <property type="match status" value="1"/>
</dbReference>
<dbReference type="InterPro" id="IPR037026">
    <property type="entry name" value="Vgr_OB-fold_dom_sf"/>
</dbReference>
<dbReference type="InterPro" id="IPR047702">
    <property type="entry name" value="VgrG-rel"/>
</dbReference>
<evidence type="ECO:0000313" key="3">
    <source>
        <dbReference type="Proteomes" id="UP001220022"/>
    </source>
</evidence>
<reference evidence="2 3" key="1">
    <citation type="submission" date="2023-03" db="EMBL/GenBank/DDBJ databases">
        <title>Draft genome sequence of type strain Streptomyces ferralitis JCM 14344.</title>
        <authorList>
            <person name="Klaysubun C."/>
            <person name="Duangmal K."/>
        </authorList>
    </citation>
    <scope>NUCLEOTIDE SEQUENCE [LARGE SCALE GENOMIC DNA]</scope>
    <source>
        <strain evidence="2 3">JCM 14344</strain>
    </source>
</reference>
<evidence type="ECO:0000259" key="1">
    <source>
        <dbReference type="Pfam" id="PF04717"/>
    </source>
</evidence>
<dbReference type="RefSeq" id="WP_275815727.1">
    <property type="nucleotide sequence ID" value="NZ_BAAANM010000001.1"/>
</dbReference>
<feature type="domain" description="Gp5/Type VI secretion system Vgr protein OB-fold" evidence="1">
    <location>
        <begin position="388"/>
        <end position="462"/>
    </location>
</feature>
<dbReference type="Gene3D" id="3.55.50.10">
    <property type="entry name" value="Baseplate protein-like domains"/>
    <property type="match status" value="1"/>
</dbReference>
<keyword evidence="3" id="KW-1185">Reference proteome</keyword>
<dbReference type="Pfam" id="PF04717">
    <property type="entry name" value="Phage_base_V"/>
    <property type="match status" value="1"/>
</dbReference>
<dbReference type="Gene3D" id="4.10.220.110">
    <property type="match status" value="1"/>
</dbReference>